<name>A0A2A4IWH4_HELVI</name>
<organism evidence="2">
    <name type="scientific">Heliothis virescens</name>
    <name type="common">Tobacco budworm moth</name>
    <dbReference type="NCBI Taxonomy" id="7102"/>
    <lineage>
        <taxon>Eukaryota</taxon>
        <taxon>Metazoa</taxon>
        <taxon>Ecdysozoa</taxon>
        <taxon>Arthropoda</taxon>
        <taxon>Hexapoda</taxon>
        <taxon>Insecta</taxon>
        <taxon>Pterygota</taxon>
        <taxon>Neoptera</taxon>
        <taxon>Endopterygota</taxon>
        <taxon>Lepidoptera</taxon>
        <taxon>Glossata</taxon>
        <taxon>Ditrysia</taxon>
        <taxon>Noctuoidea</taxon>
        <taxon>Noctuidae</taxon>
        <taxon>Heliothinae</taxon>
        <taxon>Heliothis</taxon>
    </lineage>
</organism>
<feature type="region of interest" description="Disordered" evidence="1">
    <location>
        <begin position="1"/>
        <end position="26"/>
    </location>
</feature>
<feature type="compositionally biased region" description="Polar residues" evidence="1">
    <location>
        <begin position="266"/>
        <end position="277"/>
    </location>
</feature>
<feature type="region of interest" description="Disordered" evidence="1">
    <location>
        <begin position="210"/>
        <end position="277"/>
    </location>
</feature>
<feature type="compositionally biased region" description="Polar residues" evidence="1">
    <location>
        <begin position="1"/>
        <end position="14"/>
    </location>
</feature>
<sequence length="277" mass="29822">MKQEVRNTSFQSNKPMVAQRVQGVKPSQSTNLQGVVIRHAPPGGVGARASNTITQIRPANTAVRPLKQIVPARPRMNLARPNNPAMAIGRKVVPSSTPSKPMIGKPLKVSPAAMASGTGKRLNTEDVSGPFSCFKKPKESLIPVSDIPTFGNSDVTAFTTASHTSSNFTSTTKVVKGNSVVSAKQVKSEVNATSQQFSRLNNATGIKIMTSQQKQSQVHEKSESSPMKRTTLEAIQRLQKQGLLVKKPRTDVNEDNESSDHDGHQNVGNCSTDEQDT</sequence>
<proteinExistence type="predicted"/>
<dbReference type="AlphaFoldDB" id="A0A2A4IWH4"/>
<accession>A0A2A4IWH4</accession>
<reference evidence="2" key="1">
    <citation type="submission" date="2017-09" db="EMBL/GenBank/DDBJ databases">
        <title>Contemporary evolution of a Lepidopteran species, Heliothis virescens, in response to modern agricultural practices.</title>
        <authorList>
            <person name="Fritz M.L."/>
            <person name="Deyonke A.M."/>
            <person name="Papanicolaou A."/>
            <person name="Micinski S."/>
            <person name="Westbrook J."/>
            <person name="Gould F."/>
        </authorList>
    </citation>
    <scope>NUCLEOTIDE SEQUENCE [LARGE SCALE GENOMIC DNA]</scope>
    <source>
        <strain evidence="2">HvINT-</strain>
        <tissue evidence="2">Whole body</tissue>
    </source>
</reference>
<evidence type="ECO:0000313" key="2">
    <source>
        <dbReference type="EMBL" id="PCG64317.1"/>
    </source>
</evidence>
<feature type="compositionally biased region" description="Basic and acidic residues" evidence="1">
    <location>
        <begin position="248"/>
        <end position="264"/>
    </location>
</feature>
<gene>
    <name evidence="2" type="ORF">B5V51_10848</name>
</gene>
<protein>
    <submittedName>
        <fullName evidence="2">Uncharacterized protein</fullName>
    </submittedName>
</protein>
<dbReference type="EMBL" id="NWSH01005291">
    <property type="protein sequence ID" value="PCG64317.1"/>
    <property type="molecule type" value="Genomic_DNA"/>
</dbReference>
<evidence type="ECO:0000256" key="1">
    <source>
        <dbReference type="SAM" id="MobiDB-lite"/>
    </source>
</evidence>
<comment type="caution">
    <text evidence="2">The sequence shown here is derived from an EMBL/GenBank/DDBJ whole genome shotgun (WGS) entry which is preliminary data.</text>
</comment>